<reference evidence="4 5" key="1">
    <citation type="journal article" date="2019" name="Nat. Med.">
        <title>A library of human gut bacterial isolates paired with longitudinal multiomics data enables mechanistic microbiome research.</title>
        <authorList>
            <person name="Poyet M."/>
            <person name="Groussin M."/>
            <person name="Gibbons S.M."/>
            <person name="Avila-Pacheco J."/>
            <person name="Jiang X."/>
            <person name="Kearney S.M."/>
            <person name="Perrotta A.R."/>
            <person name="Berdy B."/>
            <person name="Zhao S."/>
            <person name="Lieberman T.D."/>
            <person name="Swanson P.K."/>
            <person name="Smith M."/>
            <person name="Roesemann S."/>
            <person name="Alexander J.E."/>
            <person name="Rich S.A."/>
            <person name="Livny J."/>
            <person name="Vlamakis H."/>
            <person name="Clish C."/>
            <person name="Bullock K."/>
            <person name="Deik A."/>
            <person name="Scott J."/>
            <person name="Pierce K.A."/>
            <person name="Xavier R.J."/>
            <person name="Alm E.J."/>
        </authorList>
    </citation>
    <scope>NUCLEOTIDE SEQUENCE [LARGE SCALE GENOMIC DNA]</scope>
    <source>
        <strain evidence="2 5">BIOML-A1</strain>
        <strain evidence="3 4">BIOML-A4</strain>
    </source>
</reference>
<sequence>MTNAKQVLDVQVSKGITTAQSNEHLRNRSEKAAEYAMKKGNYDPTREHLNFEIVNGKVRPVDKSRSIPDRMADSLRQRGIKDPNEGLVEPKYRTVVNIILGGSRELMRQLAFGKQDVDFEQGADNSRIVRKPEIEQWAKDAYRFICDKYGEQNIAAFVAHLDEQNPHIHCTLLPIRDGKFAYKEIFAGKDKYEYSARMKQLHSDFAEVNRKWGLSRGSSVSETGARHRTTEEYRRMLSEECTTIEEQIARHKEVLSDLQSDIRLAERRVKGLTSMVENLLKKQAEKEARLAVLEDELKEHKGDAAAISAETDKLKKELAYIQLKLADKQDKLKLADRQLSDLKENMDAIQERTEHLKEEAYKYSRDVHSKVDSLLKDAMLENMVNEFRDLSARMTGPERQMFDGTLVQSIAEQGKEVMHCATLLFLGMVDDATTFAETHGGGGSKSDLKWGRDEDEDNRAWALRCMRMASRMMKPAIGRKPKR</sequence>
<name>A0A4Q5HN49_9BACT</name>
<evidence type="ECO:0000313" key="3">
    <source>
        <dbReference type="EMBL" id="KAA5401854.1"/>
    </source>
</evidence>
<dbReference type="Proteomes" id="UP000481616">
    <property type="component" value="Unassembled WGS sequence"/>
</dbReference>
<evidence type="ECO:0000256" key="1">
    <source>
        <dbReference type="SAM" id="Coils"/>
    </source>
</evidence>
<comment type="caution">
    <text evidence="3">The sequence shown here is derived from an EMBL/GenBank/DDBJ whole genome shotgun (WGS) entry which is preliminary data.</text>
</comment>
<evidence type="ECO:0000313" key="4">
    <source>
        <dbReference type="Proteomes" id="UP000441162"/>
    </source>
</evidence>
<dbReference type="InterPro" id="IPR001668">
    <property type="entry name" value="Mob_Pre"/>
</dbReference>
<dbReference type="Proteomes" id="UP000441162">
    <property type="component" value="Unassembled WGS sequence"/>
</dbReference>
<dbReference type="GO" id="GO:0006310">
    <property type="term" value="P:DNA recombination"/>
    <property type="evidence" value="ECO:0007669"/>
    <property type="project" value="InterPro"/>
</dbReference>
<dbReference type="EMBL" id="VVYY01000027">
    <property type="protein sequence ID" value="KAA5393094.1"/>
    <property type="molecule type" value="Genomic_DNA"/>
</dbReference>
<dbReference type="Gene3D" id="1.10.287.1490">
    <property type="match status" value="1"/>
</dbReference>
<evidence type="ECO:0000313" key="2">
    <source>
        <dbReference type="EMBL" id="KAA5393094.1"/>
    </source>
</evidence>
<organism evidence="3 4">
    <name type="scientific">Phocaeicola dorei</name>
    <dbReference type="NCBI Taxonomy" id="357276"/>
    <lineage>
        <taxon>Bacteria</taxon>
        <taxon>Pseudomonadati</taxon>
        <taxon>Bacteroidota</taxon>
        <taxon>Bacteroidia</taxon>
        <taxon>Bacteroidales</taxon>
        <taxon>Bacteroidaceae</taxon>
        <taxon>Phocaeicola</taxon>
    </lineage>
</organism>
<feature type="coiled-coil region" evidence="1">
    <location>
        <begin position="241"/>
        <end position="359"/>
    </location>
</feature>
<dbReference type="RefSeq" id="WP_087397938.1">
    <property type="nucleotide sequence ID" value="NZ_JADNBX010000001.1"/>
</dbReference>
<dbReference type="SUPFAM" id="SSF57997">
    <property type="entry name" value="Tropomyosin"/>
    <property type="match status" value="1"/>
</dbReference>
<dbReference type="CDD" id="cd17242">
    <property type="entry name" value="MobM_relaxase"/>
    <property type="match status" value="1"/>
</dbReference>
<dbReference type="NCBIfam" id="NF041497">
    <property type="entry name" value="MobV"/>
    <property type="match status" value="1"/>
</dbReference>
<dbReference type="AlphaFoldDB" id="A0A4Q5HN49"/>
<dbReference type="GO" id="GO:0003677">
    <property type="term" value="F:DNA binding"/>
    <property type="evidence" value="ECO:0007669"/>
    <property type="project" value="InterPro"/>
</dbReference>
<accession>A0A4Q5HN49</accession>
<dbReference type="EMBL" id="VVZA01000028">
    <property type="protein sequence ID" value="KAA5401854.1"/>
    <property type="molecule type" value="Genomic_DNA"/>
</dbReference>
<gene>
    <name evidence="3" type="ORF">F2Y51_20630</name>
    <name evidence="2" type="ORF">F2Y58_20905</name>
</gene>
<protein>
    <submittedName>
        <fullName evidence="3">Recombinase</fullName>
    </submittedName>
</protein>
<keyword evidence="1" id="KW-0175">Coiled coil</keyword>
<proteinExistence type="predicted"/>
<evidence type="ECO:0000313" key="5">
    <source>
        <dbReference type="Proteomes" id="UP000481616"/>
    </source>
</evidence>
<dbReference type="Pfam" id="PF01076">
    <property type="entry name" value="Mob_Pre"/>
    <property type="match status" value="1"/>
</dbReference>
<dbReference type="Gene3D" id="3.30.930.30">
    <property type="match status" value="1"/>
</dbReference>